<evidence type="ECO:0008006" key="3">
    <source>
        <dbReference type="Google" id="ProtNLM"/>
    </source>
</evidence>
<organism evidence="1 2">
    <name type="scientific">Croceicoccus esteveae</name>
    <dbReference type="NCBI Taxonomy" id="3075597"/>
    <lineage>
        <taxon>Bacteria</taxon>
        <taxon>Pseudomonadati</taxon>
        <taxon>Pseudomonadota</taxon>
        <taxon>Alphaproteobacteria</taxon>
        <taxon>Sphingomonadales</taxon>
        <taxon>Erythrobacteraceae</taxon>
        <taxon>Croceicoccus</taxon>
    </lineage>
</organism>
<dbReference type="SUPFAM" id="SSF48452">
    <property type="entry name" value="TPR-like"/>
    <property type="match status" value="1"/>
</dbReference>
<dbReference type="InterPro" id="IPR011990">
    <property type="entry name" value="TPR-like_helical_dom_sf"/>
</dbReference>
<accession>A0ABU2ZED2</accession>
<reference evidence="1 2" key="1">
    <citation type="submission" date="2023-09" db="EMBL/GenBank/DDBJ databases">
        <authorList>
            <person name="Rey-Velasco X."/>
        </authorList>
    </citation>
    <scope>NUCLEOTIDE SEQUENCE [LARGE SCALE GENOMIC DNA]</scope>
    <source>
        <strain evidence="1 2">F390</strain>
    </source>
</reference>
<protein>
    <recommendedName>
        <fullName evidence="3">Tetratricopeptide repeat protein</fullName>
    </recommendedName>
</protein>
<gene>
    <name evidence="1" type="ORF">RM533_02030</name>
</gene>
<evidence type="ECO:0000313" key="2">
    <source>
        <dbReference type="Proteomes" id="UP001259803"/>
    </source>
</evidence>
<dbReference type="RefSeq" id="WP_311339515.1">
    <property type="nucleotide sequence ID" value="NZ_JAVRHS010000001.1"/>
</dbReference>
<dbReference type="Proteomes" id="UP001259803">
    <property type="component" value="Unassembled WGS sequence"/>
</dbReference>
<dbReference type="Gene3D" id="1.25.40.10">
    <property type="entry name" value="Tetratricopeptide repeat domain"/>
    <property type="match status" value="1"/>
</dbReference>
<keyword evidence="2" id="KW-1185">Reference proteome</keyword>
<comment type="caution">
    <text evidence="1">The sequence shown here is derived from an EMBL/GenBank/DDBJ whole genome shotgun (WGS) entry which is preliminary data.</text>
</comment>
<dbReference type="EMBL" id="JAVRHS010000001">
    <property type="protein sequence ID" value="MDT0574959.1"/>
    <property type="molecule type" value="Genomic_DNA"/>
</dbReference>
<evidence type="ECO:0000313" key="1">
    <source>
        <dbReference type="EMBL" id="MDT0574959.1"/>
    </source>
</evidence>
<name>A0ABU2ZED2_9SPHN</name>
<sequence>MNRSISRLALALALTAGVAGIGASPVIAQEVKISKGFRDTAVALQQAVKEAEANPTVTAAVERAKQARNAVTQARDDAARSQAEAQLTAARNEIDQAMGGMRSKLDSAMQAATSADDRYFAGQMALSTGQMMSDPALQKRGIDAMLASQKVAPESVAQFQYYSGALAYDARDYAGAQAGLQKAIDAGYNQNDVQQLLSETYFANGQYAQGLQQLEKAIEARKAAGGEVPAAWTFRGLGIAANNGLNDQAYDWAMKVLESPASAEQRTQAYRVVASLSQFTDEEELDLLRLMQRDNALSDRQQYMAYVYQADARRRPAEVQTVINSGVSSGMLDRNDASIADALQQANTRRDPVLKELATDAVAARSQSSGSEALGIADIYLGYDKSQEAAELYRLAIEKGGVDRDRALTGLGIALADQGMVTEAKDTFAQIKTGNRSNLARAWMAYLDSKATS</sequence>
<proteinExistence type="predicted"/>